<dbReference type="AlphaFoldDB" id="A0AA36HLW9"/>
<dbReference type="Proteomes" id="UP001178507">
    <property type="component" value="Unassembled WGS sequence"/>
</dbReference>
<accession>A0AA36HLW9</accession>
<reference evidence="2" key="1">
    <citation type="submission" date="2023-08" db="EMBL/GenBank/DDBJ databases">
        <authorList>
            <person name="Chen Y."/>
            <person name="Shah S."/>
            <person name="Dougan E. K."/>
            <person name="Thang M."/>
            <person name="Chan C."/>
        </authorList>
    </citation>
    <scope>NUCLEOTIDE SEQUENCE</scope>
</reference>
<organism evidence="2 3">
    <name type="scientific">Effrenium voratum</name>
    <dbReference type="NCBI Taxonomy" id="2562239"/>
    <lineage>
        <taxon>Eukaryota</taxon>
        <taxon>Sar</taxon>
        <taxon>Alveolata</taxon>
        <taxon>Dinophyceae</taxon>
        <taxon>Suessiales</taxon>
        <taxon>Symbiodiniaceae</taxon>
        <taxon>Effrenium</taxon>
    </lineage>
</organism>
<feature type="compositionally biased region" description="Basic and acidic residues" evidence="1">
    <location>
        <begin position="662"/>
        <end position="675"/>
    </location>
</feature>
<evidence type="ECO:0000313" key="3">
    <source>
        <dbReference type="Proteomes" id="UP001178507"/>
    </source>
</evidence>
<feature type="compositionally biased region" description="Basic and acidic residues" evidence="1">
    <location>
        <begin position="530"/>
        <end position="540"/>
    </location>
</feature>
<dbReference type="Gene3D" id="1.10.238.10">
    <property type="entry name" value="EF-hand"/>
    <property type="match status" value="1"/>
</dbReference>
<evidence type="ECO:0000313" key="2">
    <source>
        <dbReference type="EMBL" id="CAJ1371256.1"/>
    </source>
</evidence>
<feature type="region of interest" description="Disordered" evidence="1">
    <location>
        <begin position="530"/>
        <end position="624"/>
    </location>
</feature>
<name>A0AA36HLW9_9DINO</name>
<protein>
    <submittedName>
        <fullName evidence="2">Uncharacterized protein</fullName>
    </submittedName>
</protein>
<gene>
    <name evidence="2" type="ORF">EVOR1521_LOCUS1613</name>
</gene>
<feature type="region of interest" description="Disordered" evidence="1">
    <location>
        <begin position="643"/>
        <end position="675"/>
    </location>
</feature>
<dbReference type="SUPFAM" id="SSF47473">
    <property type="entry name" value="EF-hand"/>
    <property type="match status" value="1"/>
</dbReference>
<evidence type="ECO:0000256" key="1">
    <source>
        <dbReference type="SAM" id="MobiDB-lite"/>
    </source>
</evidence>
<keyword evidence="3" id="KW-1185">Reference proteome</keyword>
<proteinExistence type="predicted"/>
<comment type="caution">
    <text evidence="2">The sequence shown here is derived from an EMBL/GenBank/DDBJ whole genome shotgun (WGS) entry which is preliminary data.</text>
</comment>
<dbReference type="EMBL" id="CAUJNA010000064">
    <property type="protein sequence ID" value="CAJ1371256.1"/>
    <property type="molecule type" value="Genomic_DNA"/>
</dbReference>
<sequence length="675" mass="74092">MSSCRDPPIGGNEMAGLRAFLRSRCGSLKAAFGELDSHDVGQLTSDDFVKGLLRLGYAEDASAMFRSIDGAKSGLVTMKSFLNCLGDRMVEAIDTDRQHSMVKPLTRSASDDVWKSARIPKSSSPNLLTSHAVGGVLKSGSALRSSTPDDIGLTPTSPHMPVAGADLLYARISRVEEQVAAEQRLRCETEQRLTQHLNSLVGVSISEQLDVLRQQLVEERMQRQVDITSVRASLETVRSLALRSVQENLEECVKSEVDKSIGEVRMTLEQTACINGSKSPELRQKLDELSKSTEIRLAELEASVRSENDTTLRASVETVRSLARSVQESLEERVKSELDKSIGEVRMSLQQTACADGGDKSPEIEQKLDKLSKSTEIRLAELETSVRNVGDITSLRDSLEALRSLCLRSVQANLEQCVKSEVDKSIGEVRMRITSEVEKSIGEVRMTLEQMCAEGRDKSPELRQKLEQLSNSTENRLAELEASLRNVCRQFSCQSEDSQHMDALLQASLQLREAEVRLREQNLEMRERAVKMQEEEHCSRQDAPMQRPPMGAGSARSASPPPSTKGPCSCNHSPPVPSHPLRQSRTSLPPSGGAPRPAMVSPPTMHRADPRHPGTPVVEGRQPAMHDRHTACWVVNPQMPVRGARAPSPAVSHVPGVSIRRFSSDSRRVPGADGG</sequence>
<feature type="compositionally biased region" description="Low complexity" evidence="1">
    <location>
        <begin position="548"/>
        <end position="558"/>
    </location>
</feature>
<dbReference type="InterPro" id="IPR011992">
    <property type="entry name" value="EF-hand-dom_pair"/>
</dbReference>